<accession>T1ES88</accession>
<reference evidence="2 4" key="2">
    <citation type="journal article" date="2013" name="Nature">
        <title>Insights into bilaterian evolution from three spiralian genomes.</title>
        <authorList>
            <person name="Simakov O."/>
            <person name="Marletaz F."/>
            <person name="Cho S.J."/>
            <person name="Edsinger-Gonzales E."/>
            <person name="Havlak P."/>
            <person name="Hellsten U."/>
            <person name="Kuo D.H."/>
            <person name="Larsson T."/>
            <person name="Lv J."/>
            <person name="Arendt D."/>
            <person name="Savage R."/>
            <person name="Osoegawa K."/>
            <person name="de Jong P."/>
            <person name="Grimwood J."/>
            <person name="Chapman J.A."/>
            <person name="Shapiro H."/>
            <person name="Aerts A."/>
            <person name="Otillar R.P."/>
            <person name="Terry A.Y."/>
            <person name="Boore J.L."/>
            <person name="Grigoriev I.V."/>
            <person name="Lindberg D.R."/>
            <person name="Seaver E.C."/>
            <person name="Weisblat D.A."/>
            <person name="Putnam N.H."/>
            <person name="Rokhsar D.S."/>
        </authorList>
    </citation>
    <scope>NUCLEOTIDE SEQUENCE</scope>
</reference>
<evidence type="ECO:0000313" key="3">
    <source>
        <dbReference type="EnsemblMetazoa" id="HelroP162100"/>
    </source>
</evidence>
<reference evidence="3" key="3">
    <citation type="submission" date="2015-06" db="UniProtKB">
        <authorList>
            <consortium name="EnsemblMetazoa"/>
        </authorList>
    </citation>
    <scope>IDENTIFICATION</scope>
</reference>
<organism evidence="3 4">
    <name type="scientific">Helobdella robusta</name>
    <name type="common">Californian leech</name>
    <dbReference type="NCBI Taxonomy" id="6412"/>
    <lineage>
        <taxon>Eukaryota</taxon>
        <taxon>Metazoa</taxon>
        <taxon>Spiralia</taxon>
        <taxon>Lophotrochozoa</taxon>
        <taxon>Annelida</taxon>
        <taxon>Clitellata</taxon>
        <taxon>Hirudinea</taxon>
        <taxon>Rhynchobdellida</taxon>
        <taxon>Glossiphoniidae</taxon>
        <taxon>Helobdella</taxon>
    </lineage>
</organism>
<reference evidence="4" key="1">
    <citation type="submission" date="2012-12" db="EMBL/GenBank/DDBJ databases">
        <authorList>
            <person name="Hellsten U."/>
            <person name="Grimwood J."/>
            <person name="Chapman J.A."/>
            <person name="Shapiro H."/>
            <person name="Aerts A."/>
            <person name="Otillar R.P."/>
            <person name="Terry A.Y."/>
            <person name="Boore J.L."/>
            <person name="Simakov O."/>
            <person name="Marletaz F."/>
            <person name="Cho S.-J."/>
            <person name="Edsinger-Gonzales E."/>
            <person name="Havlak P."/>
            <person name="Kuo D.-H."/>
            <person name="Larsson T."/>
            <person name="Lv J."/>
            <person name="Arendt D."/>
            <person name="Savage R."/>
            <person name="Osoegawa K."/>
            <person name="de Jong P."/>
            <person name="Lindberg D.R."/>
            <person name="Seaver E.C."/>
            <person name="Weisblat D.A."/>
            <person name="Putnam N.H."/>
            <person name="Grigoriev I.V."/>
            <person name="Rokhsar D.S."/>
        </authorList>
    </citation>
    <scope>NUCLEOTIDE SEQUENCE</scope>
</reference>
<evidence type="ECO:0000313" key="4">
    <source>
        <dbReference type="Proteomes" id="UP000015101"/>
    </source>
</evidence>
<dbReference type="Proteomes" id="UP000015101">
    <property type="component" value="Unassembled WGS sequence"/>
</dbReference>
<dbReference type="InParanoid" id="T1ES88"/>
<gene>
    <name evidence="3" type="primary">20199438</name>
    <name evidence="2" type="ORF">HELRODRAFT_162100</name>
</gene>
<dbReference type="EMBL" id="AMQM01001030">
    <property type="status" value="NOT_ANNOTATED_CDS"/>
    <property type="molecule type" value="Genomic_DNA"/>
</dbReference>
<dbReference type="EnsemblMetazoa" id="HelroT162100">
    <property type="protein sequence ID" value="HelroP162100"/>
    <property type="gene ID" value="HelroG162100"/>
</dbReference>
<feature type="transmembrane region" description="Helical" evidence="1">
    <location>
        <begin position="88"/>
        <end position="113"/>
    </location>
</feature>
<name>T1ES88_HELRO</name>
<protein>
    <submittedName>
        <fullName evidence="2 3">Uncharacterized protein</fullName>
    </submittedName>
</protein>
<keyword evidence="1" id="KW-0812">Transmembrane</keyword>
<dbReference type="CTD" id="20199438"/>
<dbReference type="AlphaFoldDB" id="T1ES88"/>
<dbReference type="RefSeq" id="XP_009022654.1">
    <property type="nucleotide sequence ID" value="XM_009024406.1"/>
</dbReference>
<keyword evidence="1" id="KW-1133">Transmembrane helix</keyword>
<dbReference type="EMBL" id="KB097143">
    <property type="protein sequence ID" value="ESN98655.1"/>
    <property type="molecule type" value="Genomic_DNA"/>
</dbReference>
<proteinExistence type="predicted"/>
<keyword evidence="1" id="KW-0472">Membrane</keyword>
<evidence type="ECO:0000313" key="2">
    <source>
        <dbReference type="EMBL" id="ESN98655.1"/>
    </source>
</evidence>
<dbReference type="HOGENOM" id="CLU_1186145_0_0_1"/>
<evidence type="ECO:0000256" key="1">
    <source>
        <dbReference type="SAM" id="Phobius"/>
    </source>
</evidence>
<sequence length="234" mass="25868">MILGLNFEKKIKRTILSFRDDGYDDSSGFDEHDVHKVHEDSNFVLPCKQNTPSSPTSTAKRASSHDLKQWNDIHVDTLTSVTSHLLTILSLASIFFIVVVLIFITQQFLYALLDILSYSSSLTTSSRMEARQACFHAMKCFMGRDEAILRTPPIIYTNTSYEGTHKYVGCGRQVEASQSKGVVTSTAASVATTATTASDGGDDGGNRFRHKNVLQVGNVNELKFICLTFAETKV</sequence>
<dbReference type="GeneID" id="20199438"/>
<keyword evidence="4" id="KW-1185">Reference proteome</keyword>
<dbReference type="KEGG" id="hro:HELRODRAFT_162100"/>